<dbReference type="CDD" id="cd01948">
    <property type="entry name" value="EAL"/>
    <property type="match status" value="1"/>
</dbReference>
<dbReference type="CDD" id="cd01949">
    <property type="entry name" value="GGDEF"/>
    <property type="match status" value="1"/>
</dbReference>
<dbReference type="SUPFAM" id="SSF55785">
    <property type="entry name" value="PYP-like sensor domain (PAS domain)"/>
    <property type="match status" value="1"/>
</dbReference>
<dbReference type="Gene3D" id="3.30.70.270">
    <property type="match status" value="1"/>
</dbReference>
<dbReference type="Proteomes" id="UP001157440">
    <property type="component" value="Unassembled WGS sequence"/>
</dbReference>
<dbReference type="Gene3D" id="3.30.450.40">
    <property type="match status" value="1"/>
</dbReference>
<dbReference type="SUPFAM" id="SSF55073">
    <property type="entry name" value="Nucleotide cyclase"/>
    <property type="match status" value="1"/>
</dbReference>
<dbReference type="InterPro" id="IPR000014">
    <property type="entry name" value="PAS"/>
</dbReference>
<evidence type="ECO:0000259" key="1">
    <source>
        <dbReference type="PROSITE" id="PS50112"/>
    </source>
</evidence>
<protein>
    <submittedName>
        <fullName evidence="4">Bifunctional diguanylate cyclase/phosphodiesterase</fullName>
    </submittedName>
</protein>
<dbReference type="PANTHER" id="PTHR44757:SF2">
    <property type="entry name" value="BIOFILM ARCHITECTURE MAINTENANCE PROTEIN MBAA"/>
    <property type="match status" value="1"/>
</dbReference>
<evidence type="ECO:0000313" key="4">
    <source>
        <dbReference type="EMBL" id="GLS68209.1"/>
    </source>
</evidence>
<dbReference type="InterPro" id="IPR052155">
    <property type="entry name" value="Biofilm_reg_signaling"/>
</dbReference>
<accession>A0AA37TBP9</accession>
<evidence type="ECO:0000259" key="3">
    <source>
        <dbReference type="PROSITE" id="PS50887"/>
    </source>
</evidence>
<dbReference type="GO" id="GO:0006355">
    <property type="term" value="P:regulation of DNA-templated transcription"/>
    <property type="evidence" value="ECO:0007669"/>
    <property type="project" value="InterPro"/>
</dbReference>
<dbReference type="EMBL" id="BSPL01000004">
    <property type="protein sequence ID" value="GLS68209.1"/>
    <property type="molecule type" value="Genomic_DNA"/>
</dbReference>
<dbReference type="InterPro" id="IPR043128">
    <property type="entry name" value="Rev_trsase/Diguanyl_cyclase"/>
</dbReference>
<dbReference type="AlphaFoldDB" id="A0AA37TBP9"/>
<gene>
    <name evidence="4" type="ORF">GCM10007890_02210</name>
</gene>
<dbReference type="PANTHER" id="PTHR44757">
    <property type="entry name" value="DIGUANYLATE CYCLASE DGCP"/>
    <property type="match status" value="1"/>
</dbReference>
<keyword evidence="5" id="KW-1185">Reference proteome</keyword>
<dbReference type="InterPro" id="IPR003018">
    <property type="entry name" value="GAF"/>
</dbReference>
<dbReference type="PROSITE" id="PS50887">
    <property type="entry name" value="GGDEF"/>
    <property type="match status" value="1"/>
</dbReference>
<evidence type="ECO:0000259" key="2">
    <source>
        <dbReference type="PROSITE" id="PS50883"/>
    </source>
</evidence>
<dbReference type="SUPFAM" id="SSF141868">
    <property type="entry name" value="EAL domain-like"/>
    <property type="match status" value="1"/>
</dbReference>
<dbReference type="InterPro" id="IPR000160">
    <property type="entry name" value="GGDEF_dom"/>
</dbReference>
<dbReference type="NCBIfam" id="TIGR00254">
    <property type="entry name" value="GGDEF"/>
    <property type="match status" value="1"/>
</dbReference>
<feature type="domain" description="PAS" evidence="1">
    <location>
        <begin position="178"/>
        <end position="231"/>
    </location>
</feature>
<dbReference type="InterPro" id="IPR035919">
    <property type="entry name" value="EAL_sf"/>
</dbReference>
<dbReference type="Pfam" id="PF00563">
    <property type="entry name" value="EAL"/>
    <property type="match status" value="1"/>
</dbReference>
<dbReference type="Pfam" id="PF01590">
    <property type="entry name" value="GAF"/>
    <property type="match status" value="1"/>
</dbReference>
<proteinExistence type="predicted"/>
<feature type="domain" description="EAL" evidence="2">
    <location>
        <begin position="475"/>
        <end position="729"/>
    </location>
</feature>
<dbReference type="SMART" id="SM00065">
    <property type="entry name" value="GAF"/>
    <property type="match status" value="1"/>
</dbReference>
<dbReference type="SMART" id="SM00091">
    <property type="entry name" value="PAS"/>
    <property type="match status" value="1"/>
</dbReference>
<dbReference type="SMART" id="SM00267">
    <property type="entry name" value="GGDEF"/>
    <property type="match status" value="1"/>
</dbReference>
<dbReference type="SUPFAM" id="SSF55781">
    <property type="entry name" value="GAF domain-like"/>
    <property type="match status" value="1"/>
</dbReference>
<dbReference type="Gene3D" id="3.20.20.450">
    <property type="entry name" value="EAL domain"/>
    <property type="match status" value="1"/>
</dbReference>
<evidence type="ECO:0000313" key="5">
    <source>
        <dbReference type="Proteomes" id="UP001157440"/>
    </source>
</evidence>
<dbReference type="PROSITE" id="PS50112">
    <property type="entry name" value="PAS"/>
    <property type="match status" value="1"/>
</dbReference>
<dbReference type="PROSITE" id="PS50883">
    <property type="entry name" value="EAL"/>
    <property type="match status" value="1"/>
</dbReference>
<dbReference type="InterPro" id="IPR029787">
    <property type="entry name" value="Nucleotide_cyclase"/>
</dbReference>
<sequence length="740" mass="80577">MQLRVPAMRPPPLLVDENARLAALAEYDLVGSAPAPAFTQIVALATRLFQVPTAFVSLVDHDRQVFHAKVGLDLCETDRQVAFCSHTIAQADALVVLDATLDLRFQDNPLVTGPPHIRFYAGIPLHAPSGHAVGTLCLADTRPRISFSDADRQILRQLADLTLDRLEMRRLEVAQRASQSRFVQIASTSPDGIICADAKGHITFWNDAAEQMFGYTAAEAVGQPIDLIVPERMRGGHGGGLRRVAGGGKPRLLGKTIELPARHKDGTEFPIELSLSRWQEEGRAAFGSIVRDIRERHANEERLFRLAHLDPLTELPNRAVLRERLTEIVTAARAVSVLMFDLDGFKEINDIHGHATGDAALKAMAARLLACVRPIDTVSRLGGDEFVLLMPDIADPLRTAEVADTIIATVAEPFEHEGQTLRLSTSVGIALAPTHGESADDLLSCADLALYQAKAAGRHCHRLFTPVLRQQAQRLHTCRDEMGRAVEHGEFVLFYQPQVRLSDGALVGAEALIRWQHPERGLLAPAAFLDALDTSRYAAPVGDWVLRTACEQAVAWRNAGAPEFRMGVNLCSAQVQRGDLAETVQATLSDTGLPAAGLEVEITENIVLRHDAEVIAALHTLHEAGVGIAFDDYGTGYASLSLLKRFPLTRLKIDRSFVTGMLASHQDVTIVRAILQLGRGFDLAVIAEGIETEAEYTRLREKGCQEGQGYLFGKPMPADVFAARFGLAKEQEPDATPAAA</sequence>
<dbReference type="InterPro" id="IPR029016">
    <property type="entry name" value="GAF-like_dom_sf"/>
</dbReference>
<comment type="caution">
    <text evidence="4">The sequence shown here is derived from an EMBL/GenBank/DDBJ whole genome shotgun (WGS) entry which is preliminary data.</text>
</comment>
<reference evidence="5" key="1">
    <citation type="journal article" date="2019" name="Int. J. Syst. Evol. Microbiol.">
        <title>The Global Catalogue of Microorganisms (GCM) 10K type strain sequencing project: providing services to taxonomists for standard genome sequencing and annotation.</title>
        <authorList>
            <consortium name="The Broad Institute Genomics Platform"/>
            <consortium name="The Broad Institute Genome Sequencing Center for Infectious Disease"/>
            <person name="Wu L."/>
            <person name="Ma J."/>
        </authorList>
    </citation>
    <scope>NUCLEOTIDE SEQUENCE [LARGE SCALE GENOMIC DNA]</scope>
    <source>
        <strain evidence="5">NBRC 103632</strain>
    </source>
</reference>
<dbReference type="Pfam" id="PF00990">
    <property type="entry name" value="GGDEF"/>
    <property type="match status" value="1"/>
</dbReference>
<dbReference type="SMART" id="SM00052">
    <property type="entry name" value="EAL"/>
    <property type="match status" value="1"/>
</dbReference>
<dbReference type="InterPro" id="IPR035965">
    <property type="entry name" value="PAS-like_dom_sf"/>
</dbReference>
<feature type="domain" description="GGDEF" evidence="3">
    <location>
        <begin position="333"/>
        <end position="466"/>
    </location>
</feature>
<dbReference type="InterPro" id="IPR013767">
    <property type="entry name" value="PAS_fold"/>
</dbReference>
<dbReference type="NCBIfam" id="TIGR00229">
    <property type="entry name" value="sensory_box"/>
    <property type="match status" value="1"/>
</dbReference>
<dbReference type="Pfam" id="PF00989">
    <property type="entry name" value="PAS"/>
    <property type="match status" value="1"/>
</dbReference>
<dbReference type="CDD" id="cd00130">
    <property type="entry name" value="PAS"/>
    <property type="match status" value="1"/>
</dbReference>
<name>A0AA37TBP9_9HYPH</name>
<dbReference type="InterPro" id="IPR001633">
    <property type="entry name" value="EAL_dom"/>
</dbReference>
<organism evidence="4 5">
    <name type="scientific">Methylobacterium tardum</name>
    <dbReference type="NCBI Taxonomy" id="374432"/>
    <lineage>
        <taxon>Bacteria</taxon>
        <taxon>Pseudomonadati</taxon>
        <taxon>Pseudomonadota</taxon>
        <taxon>Alphaproteobacteria</taxon>
        <taxon>Hyphomicrobiales</taxon>
        <taxon>Methylobacteriaceae</taxon>
        <taxon>Methylobacterium</taxon>
    </lineage>
</organism>
<dbReference type="Gene3D" id="3.30.450.20">
    <property type="entry name" value="PAS domain"/>
    <property type="match status" value="1"/>
</dbReference>